<dbReference type="GO" id="GO:0005737">
    <property type="term" value="C:cytoplasm"/>
    <property type="evidence" value="ECO:0007669"/>
    <property type="project" value="TreeGrafter"/>
</dbReference>
<dbReference type="EMBL" id="HBFA01021871">
    <property type="protein sequence ID" value="CAD8671957.1"/>
    <property type="molecule type" value="Transcribed_RNA"/>
</dbReference>
<dbReference type="GO" id="GO:0060271">
    <property type="term" value="P:cilium assembly"/>
    <property type="evidence" value="ECO:0007669"/>
    <property type="project" value="TreeGrafter"/>
</dbReference>
<evidence type="ECO:0008006" key="7">
    <source>
        <dbReference type="Google" id="ProtNLM"/>
    </source>
</evidence>
<dbReference type="Pfam" id="PF14931">
    <property type="entry name" value="IFT20"/>
    <property type="match status" value="1"/>
</dbReference>
<name>A0A6T7WUZ9_9CHLO</name>
<proteinExistence type="predicted"/>
<dbReference type="GO" id="GO:0097546">
    <property type="term" value="C:ciliary base"/>
    <property type="evidence" value="ECO:0007669"/>
    <property type="project" value="TreeGrafter"/>
</dbReference>
<evidence type="ECO:0000256" key="2">
    <source>
        <dbReference type="ARBA" id="ARBA00023054"/>
    </source>
</evidence>
<dbReference type="InterPro" id="IPR028172">
    <property type="entry name" value="FT20"/>
</dbReference>
<comment type="subcellular location">
    <subcellularLocation>
        <location evidence="1">Cell projection</location>
        <location evidence="1">Cilium</location>
    </subcellularLocation>
</comment>
<organism evidence="5">
    <name type="scientific">Pyramimonas obovata</name>
    <dbReference type="NCBI Taxonomy" id="1411642"/>
    <lineage>
        <taxon>Eukaryota</taxon>
        <taxon>Viridiplantae</taxon>
        <taxon>Chlorophyta</taxon>
        <taxon>Pyramimonadophyceae</taxon>
        <taxon>Pyramimonadales</taxon>
        <taxon>Pyramimonadaceae</taxon>
        <taxon>Pyramimonas</taxon>
        <taxon>Pyramimonas incertae sedis</taxon>
    </lineage>
</organism>
<evidence type="ECO:0000256" key="3">
    <source>
        <dbReference type="ARBA" id="ARBA00023273"/>
    </source>
</evidence>
<protein>
    <recommendedName>
        <fullName evidence="7">Intraflagellar transport protein 20</fullName>
    </recommendedName>
</protein>
<dbReference type="AlphaFoldDB" id="A0A6T7WUZ9"/>
<evidence type="ECO:0000313" key="6">
    <source>
        <dbReference type="EMBL" id="CAD8671959.1"/>
    </source>
</evidence>
<dbReference type="EMBL" id="HBFA01021872">
    <property type="protein sequence ID" value="CAD8671959.1"/>
    <property type="molecule type" value="Transcribed_RNA"/>
</dbReference>
<evidence type="ECO:0000313" key="5">
    <source>
        <dbReference type="EMBL" id="CAD8671957.1"/>
    </source>
</evidence>
<keyword evidence="3" id="KW-0966">Cell projection</keyword>
<dbReference type="GO" id="GO:0061512">
    <property type="term" value="P:protein localization to cilium"/>
    <property type="evidence" value="ECO:0007669"/>
    <property type="project" value="TreeGrafter"/>
</dbReference>
<sequence>MNAAENRGITFDELYRVRVLDPDRYAQTEQLKDECSSFTDKIQTLNSVVKTLVDAVDAQAEKIDDEKLRAVGMRNKAAAEVEVRRRKKKEMKQMMIEKQEELERLNGEYESLVKVKQEQELMIAKLSSSGV</sequence>
<evidence type="ECO:0000256" key="1">
    <source>
        <dbReference type="ARBA" id="ARBA00004138"/>
    </source>
</evidence>
<evidence type="ECO:0000256" key="4">
    <source>
        <dbReference type="SAM" id="Coils"/>
    </source>
</evidence>
<dbReference type="GO" id="GO:0097730">
    <property type="term" value="C:non-motile cilium"/>
    <property type="evidence" value="ECO:0007669"/>
    <property type="project" value="TreeGrafter"/>
</dbReference>
<dbReference type="PANTHER" id="PTHR31978:SF1">
    <property type="entry name" value="INTRAFLAGELLAR TRANSPORT PROTEIN 20 HOMOLOG"/>
    <property type="match status" value="1"/>
</dbReference>
<feature type="coiled-coil region" evidence="4">
    <location>
        <begin position="84"/>
        <end position="122"/>
    </location>
</feature>
<accession>A0A6T7WUZ9</accession>
<gene>
    <name evidence="5" type="ORF">POBO1169_LOCUS11106</name>
    <name evidence="6" type="ORF">POBO1169_LOCUS11107</name>
</gene>
<keyword evidence="2 4" id="KW-0175">Coiled coil</keyword>
<dbReference type="GO" id="GO:0030990">
    <property type="term" value="C:intraciliary transport particle"/>
    <property type="evidence" value="ECO:0007669"/>
    <property type="project" value="TreeGrafter"/>
</dbReference>
<dbReference type="GO" id="GO:0036064">
    <property type="term" value="C:ciliary basal body"/>
    <property type="evidence" value="ECO:0007669"/>
    <property type="project" value="TreeGrafter"/>
</dbReference>
<reference evidence="5" key="1">
    <citation type="submission" date="2021-01" db="EMBL/GenBank/DDBJ databases">
        <authorList>
            <person name="Corre E."/>
            <person name="Pelletier E."/>
            <person name="Niang G."/>
            <person name="Scheremetjew M."/>
            <person name="Finn R."/>
            <person name="Kale V."/>
            <person name="Holt S."/>
            <person name="Cochrane G."/>
            <person name="Meng A."/>
            <person name="Brown T."/>
            <person name="Cohen L."/>
        </authorList>
    </citation>
    <scope>NUCLEOTIDE SEQUENCE</scope>
    <source>
        <strain evidence="5">CCMP722</strain>
    </source>
</reference>
<dbReference type="PANTHER" id="PTHR31978">
    <property type="entry name" value="INTRAFLAGELLAR TRANSPORT PROTEIN 20 HOMOLOG"/>
    <property type="match status" value="1"/>
</dbReference>